<dbReference type="EMBL" id="JAAZQD010000001">
    <property type="protein sequence ID" value="NKZ37879.1"/>
    <property type="molecule type" value="Genomic_DNA"/>
</dbReference>
<accession>A0A846ZJY1</accession>
<dbReference type="InterPro" id="IPR016181">
    <property type="entry name" value="Acyl_CoA_acyltransferase"/>
</dbReference>
<dbReference type="InterPro" id="IPR030700">
    <property type="entry name" value="N-end_Aminoacyl_Trfase"/>
</dbReference>
<dbReference type="GO" id="GO:0071596">
    <property type="term" value="P:ubiquitin-dependent protein catabolic process via the N-end rule pathway"/>
    <property type="evidence" value="ECO:0007669"/>
    <property type="project" value="InterPro"/>
</dbReference>
<organism evidence="7 8">
    <name type="scientific">Oleiagrimonas citrea</name>
    <dbReference type="NCBI Taxonomy" id="1665687"/>
    <lineage>
        <taxon>Bacteria</taxon>
        <taxon>Pseudomonadati</taxon>
        <taxon>Pseudomonadota</taxon>
        <taxon>Gammaproteobacteria</taxon>
        <taxon>Lysobacterales</taxon>
        <taxon>Rhodanobacteraceae</taxon>
        <taxon>Oleiagrimonas</taxon>
    </lineage>
</organism>
<dbReference type="GO" id="GO:0004057">
    <property type="term" value="F:arginyl-tRNA--protein transferase activity"/>
    <property type="evidence" value="ECO:0007669"/>
    <property type="project" value="InterPro"/>
</dbReference>
<protein>
    <recommendedName>
        <fullName evidence="4">Aspartate/glutamate leucyltransferase</fullName>
        <ecNumber evidence="4">2.3.2.29</ecNumber>
    </recommendedName>
</protein>
<feature type="domain" description="N-end aminoacyl transferase N-terminal" evidence="5">
    <location>
        <begin position="14"/>
        <end position="84"/>
    </location>
</feature>
<dbReference type="GO" id="GO:0005737">
    <property type="term" value="C:cytoplasm"/>
    <property type="evidence" value="ECO:0007669"/>
    <property type="project" value="UniProtKB-SubCell"/>
</dbReference>
<evidence type="ECO:0000313" key="8">
    <source>
        <dbReference type="Proteomes" id="UP000541636"/>
    </source>
</evidence>
<dbReference type="PIRSF" id="PIRSF037208">
    <property type="entry name" value="ATE_pro_prd"/>
    <property type="match status" value="1"/>
</dbReference>
<comment type="subcellular location">
    <subcellularLocation>
        <location evidence="4">Cytoplasm</location>
    </subcellularLocation>
</comment>
<name>A0A846ZJY1_9GAMM</name>
<comment type="caution">
    <text evidence="7">The sequence shown here is derived from an EMBL/GenBank/DDBJ whole genome shotgun (WGS) entry which is preliminary data.</text>
</comment>
<evidence type="ECO:0000256" key="3">
    <source>
        <dbReference type="ARBA" id="ARBA00023315"/>
    </source>
</evidence>
<dbReference type="NCBIfam" id="NF002346">
    <property type="entry name" value="PRK01305.2-3"/>
    <property type="match status" value="1"/>
</dbReference>
<reference evidence="7 8" key="1">
    <citation type="journal article" date="2017" name="Int. J. Syst. Evol. Microbiol.">
        <title>Oleiagrimonas citrea sp. nov., a marine bacterium isolated from tidal flat sediment and emended description of the genus Oleiagrimonas Fang et al. 2015 and Oleiagrimonas soli.</title>
        <authorList>
            <person name="Yang S.H."/>
            <person name="Seo H.S."/>
            <person name="Seong C.N."/>
            <person name="Kwon K.K."/>
        </authorList>
    </citation>
    <scope>NUCLEOTIDE SEQUENCE [LARGE SCALE GENOMIC DNA]</scope>
    <source>
        <strain evidence="7 8">MEBiC09124</strain>
    </source>
</reference>
<proteinExistence type="inferred from homology"/>
<dbReference type="Proteomes" id="UP000541636">
    <property type="component" value="Unassembled WGS sequence"/>
</dbReference>
<evidence type="ECO:0000259" key="6">
    <source>
        <dbReference type="Pfam" id="PF04377"/>
    </source>
</evidence>
<dbReference type="Pfam" id="PF04376">
    <property type="entry name" value="ATE_N"/>
    <property type="match status" value="1"/>
</dbReference>
<dbReference type="HAMAP" id="MF_00689">
    <property type="entry name" value="Bpt"/>
    <property type="match status" value="1"/>
</dbReference>
<comment type="similarity">
    <text evidence="4">Belongs to the R-transferase family. Bpt subfamily.</text>
</comment>
<dbReference type="EC" id="2.3.2.29" evidence="4"/>
<dbReference type="NCBIfam" id="NF002342">
    <property type="entry name" value="PRK01305.1-3"/>
    <property type="match status" value="1"/>
</dbReference>
<evidence type="ECO:0000256" key="2">
    <source>
        <dbReference type="ARBA" id="ARBA00022679"/>
    </source>
</evidence>
<dbReference type="PANTHER" id="PTHR21367">
    <property type="entry name" value="ARGININE-TRNA-PROTEIN TRANSFERASE 1"/>
    <property type="match status" value="1"/>
</dbReference>
<dbReference type="InterPro" id="IPR007472">
    <property type="entry name" value="N-end_Aminoacyl_Trfase_C"/>
</dbReference>
<comment type="function">
    <text evidence="4">Functions in the N-end rule pathway of protein degradation where it conjugates Leu from its aminoacyl-tRNA to the N-termini of proteins containing an N-terminal aspartate or glutamate.</text>
</comment>
<keyword evidence="3 4" id="KW-0012">Acyltransferase</keyword>
<evidence type="ECO:0000256" key="4">
    <source>
        <dbReference type="HAMAP-Rule" id="MF_00689"/>
    </source>
</evidence>
<dbReference type="GO" id="GO:0008914">
    <property type="term" value="F:leucyl-tRNA--protein transferase activity"/>
    <property type="evidence" value="ECO:0007669"/>
    <property type="project" value="UniProtKB-UniRule"/>
</dbReference>
<dbReference type="RefSeq" id="WP_113065227.1">
    <property type="nucleotide sequence ID" value="NZ_JAAZQD010000001.1"/>
</dbReference>
<comment type="catalytic activity">
    <reaction evidence="4">
        <text>N-terminal L-glutamyl-[protein] + L-leucyl-tRNA(Leu) = N-terminal L-leucyl-L-glutamyl-[protein] + tRNA(Leu) + H(+)</text>
        <dbReference type="Rhea" id="RHEA:50412"/>
        <dbReference type="Rhea" id="RHEA-COMP:9613"/>
        <dbReference type="Rhea" id="RHEA-COMP:9622"/>
        <dbReference type="Rhea" id="RHEA-COMP:12664"/>
        <dbReference type="Rhea" id="RHEA-COMP:12668"/>
        <dbReference type="ChEBI" id="CHEBI:15378"/>
        <dbReference type="ChEBI" id="CHEBI:64721"/>
        <dbReference type="ChEBI" id="CHEBI:78442"/>
        <dbReference type="ChEBI" id="CHEBI:78494"/>
        <dbReference type="ChEBI" id="CHEBI:133041"/>
        <dbReference type="EC" id="2.3.2.29"/>
    </reaction>
</comment>
<sequence>MRSERIRLFLTLPHACGYYADRAAQNLVLDPAAPNLDRLYPGALAQGFRRAGGHLYRPRCARCQACIPCRVPVEHFRPDRSQRRCLKRNADLTLHEAEPTYTEERFALYTKYLRSRHPGGGMDEAEPDDFRHFLSAPWSPTLFLEMRKNGHLLGVAVTDVCVSGLSAVYTFFDPDASARSLGTFGILSQLELARRRGLEYLYLGYWIEGHPKMDYKRRFRPLEVLREERWTPLRDDTDAAKPSGA</sequence>
<evidence type="ECO:0000256" key="1">
    <source>
        <dbReference type="ARBA" id="ARBA00022490"/>
    </source>
</evidence>
<dbReference type="InterPro" id="IPR017138">
    <property type="entry name" value="Asp_Glu_LeuTrfase"/>
</dbReference>
<feature type="domain" description="N-end rule aminoacyl transferase C-terminal" evidence="6">
    <location>
        <begin position="104"/>
        <end position="225"/>
    </location>
</feature>
<dbReference type="PANTHER" id="PTHR21367:SF1">
    <property type="entry name" value="ARGINYL-TRNA--PROTEIN TRANSFERASE 1"/>
    <property type="match status" value="1"/>
</dbReference>
<comment type="catalytic activity">
    <reaction evidence="4">
        <text>N-terminal L-aspartyl-[protein] + L-leucyl-tRNA(Leu) = N-terminal L-leucyl-L-aspartyl-[protein] + tRNA(Leu) + H(+)</text>
        <dbReference type="Rhea" id="RHEA:50420"/>
        <dbReference type="Rhea" id="RHEA-COMP:9613"/>
        <dbReference type="Rhea" id="RHEA-COMP:9622"/>
        <dbReference type="Rhea" id="RHEA-COMP:12669"/>
        <dbReference type="Rhea" id="RHEA-COMP:12674"/>
        <dbReference type="ChEBI" id="CHEBI:15378"/>
        <dbReference type="ChEBI" id="CHEBI:64720"/>
        <dbReference type="ChEBI" id="CHEBI:78442"/>
        <dbReference type="ChEBI" id="CHEBI:78494"/>
        <dbReference type="ChEBI" id="CHEBI:133042"/>
        <dbReference type="EC" id="2.3.2.29"/>
    </reaction>
</comment>
<dbReference type="AlphaFoldDB" id="A0A846ZJY1"/>
<dbReference type="InterPro" id="IPR007471">
    <property type="entry name" value="N-end_Aminoacyl_Trfase_N"/>
</dbReference>
<dbReference type="NCBIfam" id="NF002341">
    <property type="entry name" value="PRK01305.1-1"/>
    <property type="match status" value="1"/>
</dbReference>
<dbReference type="SUPFAM" id="SSF55729">
    <property type="entry name" value="Acyl-CoA N-acyltransferases (Nat)"/>
    <property type="match status" value="1"/>
</dbReference>
<gene>
    <name evidence="4" type="primary">bpt</name>
    <name evidence="7" type="ORF">HF690_02800</name>
</gene>
<keyword evidence="1 4" id="KW-0963">Cytoplasm</keyword>
<keyword evidence="8" id="KW-1185">Reference proteome</keyword>
<evidence type="ECO:0000259" key="5">
    <source>
        <dbReference type="Pfam" id="PF04376"/>
    </source>
</evidence>
<keyword evidence="2 4" id="KW-0808">Transferase</keyword>
<evidence type="ECO:0000313" key="7">
    <source>
        <dbReference type="EMBL" id="NKZ37879.1"/>
    </source>
</evidence>
<dbReference type="Pfam" id="PF04377">
    <property type="entry name" value="ATE_C"/>
    <property type="match status" value="1"/>
</dbReference>